<keyword evidence="1" id="KW-1133">Transmembrane helix</keyword>
<dbReference type="Gene3D" id="3.40.50.1820">
    <property type="entry name" value="alpha/beta hydrolase"/>
    <property type="match status" value="1"/>
</dbReference>
<name>A0A4Q9MJR6_9APHY</name>
<dbReference type="InterPro" id="IPR029058">
    <property type="entry name" value="AB_hydrolase_fold"/>
</dbReference>
<feature type="domain" description="AB hydrolase-1" evidence="2">
    <location>
        <begin position="247"/>
        <end position="424"/>
    </location>
</feature>
<dbReference type="AlphaFoldDB" id="A0A4Q9MJR6"/>
<dbReference type="InterPro" id="IPR000073">
    <property type="entry name" value="AB_hydrolase_1"/>
</dbReference>
<dbReference type="SUPFAM" id="SSF53474">
    <property type="entry name" value="alpha/beta-Hydrolases"/>
    <property type="match status" value="1"/>
</dbReference>
<dbReference type="PANTHER" id="PTHR37471">
    <property type="entry name" value="UNNAMED PRODUCT"/>
    <property type="match status" value="1"/>
</dbReference>
<reference evidence="3" key="1">
    <citation type="submission" date="2019-01" db="EMBL/GenBank/DDBJ databases">
        <title>Draft genome sequences of three monokaryotic isolates of the white-rot basidiomycete fungus Dichomitus squalens.</title>
        <authorList>
            <consortium name="DOE Joint Genome Institute"/>
            <person name="Lopez S.C."/>
            <person name="Andreopoulos B."/>
            <person name="Pangilinan J."/>
            <person name="Lipzen A."/>
            <person name="Riley R."/>
            <person name="Ahrendt S."/>
            <person name="Ng V."/>
            <person name="Barry K."/>
            <person name="Daum C."/>
            <person name="Grigoriev I.V."/>
            <person name="Hilden K.S."/>
            <person name="Makela M.R."/>
            <person name="de Vries R.P."/>
        </authorList>
    </citation>
    <scope>NUCLEOTIDE SEQUENCE [LARGE SCALE GENOMIC DNA]</scope>
    <source>
        <strain evidence="3">OM18370.1</strain>
    </source>
</reference>
<dbReference type="Pfam" id="PF12697">
    <property type="entry name" value="Abhydrolase_6"/>
    <property type="match status" value="1"/>
</dbReference>
<keyword evidence="1" id="KW-0472">Membrane</keyword>
<evidence type="ECO:0000259" key="2">
    <source>
        <dbReference type="Pfam" id="PF12697"/>
    </source>
</evidence>
<dbReference type="OrthoDB" id="6431331at2759"/>
<feature type="transmembrane region" description="Helical" evidence="1">
    <location>
        <begin position="6"/>
        <end position="32"/>
    </location>
</feature>
<evidence type="ECO:0000256" key="1">
    <source>
        <dbReference type="SAM" id="Phobius"/>
    </source>
</evidence>
<dbReference type="EMBL" id="ML143445">
    <property type="protein sequence ID" value="TBU26492.1"/>
    <property type="molecule type" value="Genomic_DNA"/>
</dbReference>
<accession>A0A4Q9MJR6</accession>
<keyword evidence="1" id="KW-0812">Transmembrane</keyword>
<gene>
    <name evidence="3" type="ORF">BD311DRAFT_725993</name>
</gene>
<feature type="transmembrane region" description="Helical" evidence="1">
    <location>
        <begin position="39"/>
        <end position="59"/>
    </location>
</feature>
<dbReference type="PANTHER" id="PTHR37471:SF1">
    <property type="entry name" value="AB HYDROLASE-1 DOMAIN-CONTAINING PROTEIN"/>
    <property type="match status" value="1"/>
</dbReference>
<dbReference type="Proteomes" id="UP000292957">
    <property type="component" value="Unassembled WGS sequence"/>
</dbReference>
<protein>
    <recommendedName>
        <fullName evidence="2">AB hydrolase-1 domain-containing protein</fullName>
    </recommendedName>
</protein>
<sequence length="484" mass="55701">MLGRSLPAYVLIRLSILVLQLVPLLSIAYLCASWRYGHALYSPWLAICAGLEASFYFLVSVPRNSWLQKAATHPPVPSREEREALFAKCFAQLRETSFATGWFHFADSKLIKRENLVDWLLWAFFGTHRDGLREEWAEEIEGYLHNIEQLLGHKIEEGRNQTVRALKVSLDPVVTVNRPLLWYVIVAFIDTIATTQLYHKGFRHHAPSGSWQCCFPPRPLTAFSNKSTRDSLIYWLRPHRSTTKDPILFLHGIGIGLWPYVPFLQELANADPEVGIIATECLAISMRISPPPLSRPEMLTALTALLDAHSVPRVVVAAHSYGTVHAAHMLRDPKLSARVSAWMFIDPIPFLLHQPSVAYNFVYREPRAANEWAVWYYASRDPDIARTLARHFFWTENILWKEDVAGRDVAVVLSELDQIVDAREVRRYLTDEEADEPKFRWEKDGLQVLWYRGIDHAQVFDTKTRRGPLVRILRSFAERKGWLV</sequence>
<organism evidence="3">
    <name type="scientific">Dichomitus squalens</name>
    <dbReference type="NCBI Taxonomy" id="114155"/>
    <lineage>
        <taxon>Eukaryota</taxon>
        <taxon>Fungi</taxon>
        <taxon>Dikarya</taxon>
        <taxon>Basidiomycota</taxon>
        <taxon>Agaricomycotina</taxon>
        <taxon>Agaricomycetes</taxon>
        <taxon>Polyporales</taxon>
        <taxon>Polyporaceae</taxon>
        <taxon>Dichomitus</taxon>
    </lineage>
</organism>
<proteinExistence type="predicted"/>
<evidence type="ECO:0000313" key="3">
    <source>
        <dbReference type="EMBL" id="TBU26492.1"/>
    </source>
</evidence>